<evidence type="ECO:0000256" key="2">
    <source>
        <dbReference type="ARBA" id="ARBA00023008"/>
    </source>
</evidence>
<comment type="caution">
    <text evidence="5">The sequence shown here is derived from an EMBL/GenBank/DDBJ whole genome shotgun (WGS) entry which is preliminary data.</text>
</comment>
<dbReference type="InterPro" id="IPR049544">
    <property type="entry name" value="SoxE-like_C"/>
</dbReference>
<dbReference type="Pfam" id="PF06525">
    <property type="entry name" value="SoxE"/>
    <property type="match status" value="1"/>
</dbReference>
<dbReference type="eggNOG" id="COG4454">
    <property type="taxonomic scope" value="Bacteria"/>
</dbReference>
<sequence>MTIVKRVFKYVLLPGALMAALAAPVLADTTVQAFLWDADQMENLATDLALGGTGDHSTAKFGVALSTDTVPAGKVTLAVTNMSENMFHEMLISPVPASGTLPLDPATGRVDEATGGSLGEVAEIEPGAKGTLTVDLTPGQYVVYCNLPGHWNAGMWSVLTVK</sequence>
<evidence type="ECO:0000256" key="1">
    <source>
        <dbReference type="ARBA" id="ARBA00022723"/>
    </source>
</evidence>
<name>C8RZR7_9RHOB</name>
<keyword evidence="1" id="KW-0479">Metal-binding</keyword>
<dbReference type="Gene3D" id="2.60.40.420">
    <property type="entry name" value="Cupredoxins - blue copper proteins"/>
    <property type="match status" value="1"/>
</dbReference>
<evidence type="ECO:0000256" key="3">
    <source>
        <dbReference type="SAM" id="SignalP"/>
    </source>
</evidence>
<dbReference type="PROSITE" id="PS00196">
    <property type="entry name" value="COPPER_BLUE"/>
    <property type="match status" value="1"/>
</dbReference>
<dbReference type="OrthoDB" id="9807821at2"/>
<evidence type="ECO:0000313" key="5">
    <source>
        <dbReference type="EMBL" id="EEW25864.1"/>
    </source>
</evidence>
<dbReference type="AlphaFoldDB" id="C8RZR7"/>
<gene>
    <name evidence="5" type="ORF">Rsw2DRAFT_1295</name>
</gene>
<dbReference type="GO" id="GO:0046872">
    <property type="term" value="F:metal ion binding"/>
    <property type="evidence" value="ECO:0007669"/>
    <property type="project" value="UniProtKB-KW"/>
</dbReference>
<dbReference type="InterPro" id="IPR033138">
    <property type="entry name" value="Cu_oxidase_CS"/>
</dbReference>
<keyword evidence="2" id="KW-0186">Copper</keyword>
<evidence type="ECO:0000313" key="6">
    <source>
        <dbReference type="Proteomes" id="UP000010121"/>
    </source>
</evidence>
<dbReference type="PROSITE" id="PS00079">
    <property type="entry name" value="MULTICOPPER_OXIDASE1"/>
    <property type="match status" value="1"/>
</dbReference>
<proteinExistence type="predicted"/>
<dbReference type="EMBL" id="ACYY01000006">
    <property type="protein sequence ID" value="EEW25864.1"/>
    <property type="molecule type" value="Genomic_DNA"/>
</dbReference>
<feature type="signal peptide" evidence="3">
    <location>
        <begin position="1"/>
        <end position="27"/>
    </location>
</feature>
<keyword evidence="3" id="KW-0732">Signal</keyword>
<keyword evidence="6" id="KW-1185">Reference proteome</keyword>
<dbReference type="Proteomes" id="UP000010121">
    <property type="component" value="Unassembled WGS sequence"/>
</dbReference>
<organism evidence="5 6">
    <name type="scientific">Rhodobacter ferrooxidans</name>
    <dbReference type="NCBI Taxonomy" id="371731"/>
    <lineage>
        <taxon>Bacteria</taxon>
        <taxon>Pseudomonadati</taxon>
        <taxon>Pseudomonadota</taxon>
        <taxon>Alphaproteobacteria</taxon>
        <taxon>Rhodobacterales</taxon>
        <taxon>Rhodobacter group</taxon>
        <taxon>Rhodobacter</taxon>
    </lineage>
</organism>
<feature type="domain" description="Sulfocyanin-like C-terminal" evidence="4">
    <location>
        <begin position="132"/>
        <end position="161"/>
    </location>
</feature>
<accession>C8RZR7</accession>
<protein>
    <recommendedName>
        <fullName evidence="4">Sulfocyanin-like C-terminal domain-containing protein</fullName>
    </recommendedName>
</protein>
<dbReference type="SUPFAM" id="SSF49503">
    <property type="entry name" value="Cupredoxins"/>
    <property type="match status" value="1"/>
</dbReference>
<evidence type="ECO:0000259" key="4">
    <source>
        <dbReference type="Pfam" id="PF06525"/>
    </source>
</evidence>
<dbReference type="InterPro" id="IPR028871">
    <property type="entry name" value="BlueCu_1_BS"/>
</dbReference>
<dbReference type="InterPro" id="IPR008972">
    <property type="entry name" value="Cupredoxin"/>
</dbReference>
<reference evidence="5 6" key="1">
    <citation type="submission" date="2009-08" db="EMBL/GenBank/DDBJ databases">
        <title>The draft genome of Rhodobacter sp. SW2.</title>
        <authorList>
            <consortium name="US DOE Joint Genome Institute (JGI-PGF)"/>
            <person name="Lucas S."/>
            <person name="Copeland A."/>
            <person name="Lapidus A."/>
            <person name="Glavina del Rio T."/>
            <person name="Tice H."/>
            <person name="Bruce D."/>
            <person name="Goodwin L."/>
            <person name="Pitluck S."/>
            <person name="Larimer F."/>
            <person name="Land M.L."/>
            <person name="Hauser L."/>
            <person name="Emerson D."/>
        </authorList>
    </citation>
    <scope>NUCLEOTIDE SEQUENCE [LARGE SCALE GENOMIC DNA]</scope>
    <source>
        <strain evidence="5 6">SW2</strain>
    </source>
</reference>
<feature type="chain" id="PRO_5002991391" description="Sulfocyanin-like C-terminal domain-containing protein" evidence="3">
    <location>
        <begin position="28"/>
        <end position="162"/>
    </location>
</feature>